<dbReference type="CDD" id="cd00093">
    <property type="entry name" value="HTH_XRE"/>
    <property type="match status" value="1"/>
</dbReference>
<dbReference type="GeneID" id="83607253"/>
<dbReference type="SUPFAM" id="SSF47413">
    <property type="entry name" value="lambda repressor-like DNA-binding domains"/>
    <property type="match status" value="1"/>
</dbReference>
<dbReference type="SUPFAM" id="SSF48452">
    <property type="entry name" value="TPR-like"/>
    <property type="match status" value="2"/>
</dbReference>
<dbReference type="InterPro" id="IPR019734">
    <property type="entry name" value="TPR_rpt"/>
</dbReference>
<feature type="domain" description="HTH cro/C1-type" evidence="1">
    <location>
        <begin position="8"/>
        <end position="61"/>
    </location>
</feature>
<gene>
    <name evidence="2" type="ORF">RAK27_03760</name>
</gene>
<dbReference type="SMART" id="SM00530">
    <property type="entry name" value="HTH_XRE"/>
    <property type="match status" value="1"/>
</dbReference>
<dbReference type="Gene3D" id="1.25.40.10">
    <property type="entry name" value="Tetratricopeptide repeat domain"/>
    <property type="match status" value="1"/>
</dbReference>
<evidence type="ECO:0000259" key="1">
    <source>
        <dbReference type="PROSITE" id="PS50943"/>
    </source>
</evidence>
<comment type="caution">
    <text evidence="2">The sequence shown here is derived from an EMBL/GenBank/DDBJ whole genome shotgun (WGS) entry which is preliminary data.</text>
</comment>
<evidence type="ECO:0000313" key="3">
    <source>
        <dbReference type="Proteomes" id="UP001290462"/>
    </source>
</evidence>
<dbReference type="SMART" id="SM00028">
    <property type="entry name" value="TPR"/>
    <property type="match status" value="4"/>
</dbReference>
<dbReference type="EMBL" id="JAVBVO010000002">
    <property type="protein sequence ID" value="MDZ5757766.1"/>
    <property type="molecule type" value="Genomic_DNA"/>
</dbReference>
<dbReference type="PANTHER" id="PTHR37038:SF14">
    <property type="entry name" value="TRANSCRIPTIONAL ACTIVATOR"/>
    <property type="match status" value="1"/>
</dbReference>
<reference evidence="2" key="1">
    <citation type="submission" date="2023-08" db="EMBL/GenBank/DDBJ databases">
        <title>Genomic characterization of piscicolin 126 produced by Carnobacterium maltaromaticum CM22 strain isolated from salmon (Salmo salar).</title>
        <authorList>
            <person name="Gonzalez-Gragera E."/>
            <person name="Garcia-Lopez J.D."/>
            <person name="Teso-Perez C."/>
            <person name="Gimenez-Hernandez I."/>
            <person name="Peralta-Sanchez J.M."/>
            <person name="Valdivia E."/>
            <person name="Montalban-Lopez M."/>
            <person name="Martin-Platero A.M."/>
            <person name="Banos A."/>
            <person name="Martinez-Bueno M."/>
        </authorList>
    </citation>
    <scope>NUCLEOTIDE SEQUENCE</scope>
    <source>
        <strain evidence="2">CM22</strain>
    </source>
</reference>
<dbReference type="AlphaFoldDB" id="A0AAW9JW89"/>
<dbReference type="InterPro" id="IPR001387">
    <property type="entry name" value="Cro/C1-type_HTH"/>
</dbReference>
<dbReference type="InterPro" id="IPR011990">
    <property type="entry name" value="TPR-like_helical_dom_sf"/>
</dbReference>
<name>A0AAW9JW89_CARML</name>
<dbReference type="Pfam" id="PF01381">
    <property type="entry name" value="HTH_3"/>
    <property type="match status" value="1"/>
</dbReference>
<protein>
    <submittedName>
        <fullName evidence="2">Helix-turn-helix transcriptional regulator</fullName>
    </submittedName>
</protein>
<accession>A0AAW9JW89</accession>
<proteinExistence type="predicted"/>
<evidence type="ECO:0000313" key="2">
    <source>
        <dbReference type="EMBL" id="MDZ5757766.1"/>
    </source>
</evidence>
<dbReference type="InterPro" id="IPR053163">
    <property type="entry name" value="HTH-type_regulator_Rgg"/>
</dbReference>
<dbReference type="GO" id="GO:0003677">
    <property type="term" value="F:DNA binding"/>
    <property type="evidence" value="ECO:0007669"/>
    <property type="project" value="InterPro"/>
</dbReference>
<dbReference type="PROSITE" id="PS50943">
    <property type="entry name" value="HTH_CROC1"/>
    <property type="match status" value="1"/>
</dbReference>
<organism evidence="2 3">
    <name type="scientific">Carnobacterium maltaromaticum</name>
    <name type="common">Carnobacterium piscicola</name>
    <dbReference type="NCBI Taxonomy" id="2751"/>
    <lineage>
        <taxon>Bacteria</taxon>
        <taxon>Bacillati</taxon>
        <taxon>Bacillota</taxon>
        <taxon>Bacilli</taxon>
        <taxon>Lactobacillales</taxon>
        <taxon>Carnobacteriaceae</taxon>
        <taxon>Carnobacterium</taxon>
    </lineage>
</organism>
<sequence>MKKLGEKIKNIRRSKGLTQNELAEGICTQATVSNLENGASLPSVTTLLAIADRLKINFSEISDYMPTNDNSFIEIFNQVKALCNKGEYKKAQTLLKKSIKLDKLERDYEIKEYYYYLGLTSLVGEGNYSDAHYNFNLALFSETGKKLDIIDVLTTNGIAVAYFLNDELDKAHVYFTKSIAQLEELRSAGDHLLDSMEVIKIYFNTAKYYSATENYKKAIEFCTIGIKLQQKEDKMHGLENLLYEKAHNLFKLENVKEAEDYYFHALSVSMLNKNDELTETLKKELAKNKINSYSYK</sequence>
<dbReference type="Proteomes" id="UP001290462">
    <property type="component" value="Unassembled WGS sequence"/>
</dbReference>
<dbReference type="RefSeq" id="WP_010054735.1">
    <property type="nucleotide sequence ID" value="NZ_BJOJ01000038.1"/>
</dbReference>
<dbReference type="InterPro" id="IPR010982">
    <property type="entry name" value="Lambda_DNA-bd_dom_sf"/>
</dbReference>
<dbReference type="PANTHER" id="PTHR37038">
    <property type="entry name" value="TRANSCRIPTIONAL REGULATOR-RELATED"/>
    <property type="match status" value="1"/>
</dbReference>